<proteinExistence type="predicted"/>
<evidence type="ECO:0000313" key="2">
    <source>
        <dbReference type="Proteomes" id="UP000199305"/>
    </source>
</evidence>
<dbReference type="InterPro" id="IPR045664">
    <property type="entry name" value="DUF6387"/>
</dbReference>
<gene>
    <name evidence="1" type="ORF">SAMN05216212_2530</name>
</gene>
<protein>
    <submittedName>
        <fullName evidence="1">Uncharacterized protein</fullName>
    </submittedName>
</protein>
<dbReference type="AlphaFoldDB" id="A0A1G9CJ80"/>
<reference evidence="2" key="1">
    <citation type="submission" date="2016-10" db="EMBL/GenBank/DDBJ databases">
        <authorList>
            <person name="Varghese N."/>
            <person name="Submissions S."/>
        </authorList>
    </citation>
    <scope>NUCLEOTIDE SEQUENCE [LARGE SCALE GENOMIC DNA]</scope>
    <source>
        <strain evidence="2">CGMCC 1.10658</strain>
    </source>
</reference>
<dbReference type="STRING" id="658219.SAMN05216212_2530"/>
<organism evidence="1 2">
    <name type="scientific">Microbulbifer yueqingensis</name>
    <dbReference type="NCBI Taxonomy" id="658219"/>
    <lineage>
        <taxon>Bacteria</taxon>
        <taxon>Pseudomonadati</taxon>
        <taxon>Pseudomonadota</taxon>
        <taxon>Gammaproteobacteria</taxon>
        <taxon>Cellvibrionales</taxon>
        <taxon>Microbulbiferaceae</taxon>
        <taxon>Microbulbifer</taxon>
    </lineage>
</organism>
<evidence type="ECO:0000313" key="1">
    <source>
        <dbReference type="EMBL" id="SDK51678.1"/>
    </source>
</evidence>
<keyword evidence="2" id="KW-1185">Reference proteome</keyword>
<dbReference type="Proteomes" id="UP000199305">
    <property type="component" value="Unassembled WGS sequence"/>
</dbReference>
<dbReference type="Pfam" id="PF19924">
    <property type="entry name" value="DUF6387"/>
    <property type="match status" value="1"/>
</dbReference>
<name>A0A1G9CJ80_9GAMM</name>
<dbReference type="EMBL" id="FNFH01000005">
    <property type="protein sequence ID" value="SDK51678.1"/>
    <property type="molecule type" value="Genomic_DNA"/>
</dbReference>
<dbReference type="OrthoDB" id="5573849at2"/>
<sequence length="153" mass="17682">MDFHGCVRPAILGKLFSHDHREPVDMFLAYDEVVSSYPPNRAHLEINLDASDSALQEKFLDVIKKYRKLREYNSSTKRGSDKSIQRLRQYKVLPYLDLTHWAYLWGIQIHSEVIAKVLFPDSLQGGRFVRETLAPWAEEAIQASFIGTLFTPD</sequence>
<dbReference type="RefSeq" id="WP_139169540.1">
    <property type="nucleotide sequence ID" value="NZ_FNFH01000005.1"/>
</dbReference>
<accession>A0A1G9CJ80</accession>